<organism evidence="1">
    <name type="scientific">marine metagenome</name>
    <dbReference type="NCBI Taxonomy" id="408172"/>
    <lineage>
        <taxon>unclassified sequences</taxon>
        <taxon>metagenomes</taxon>
        <taxon>ecological metagenomes</taxon>
    </lineage>
</organism>
<reference evidence="1" key="1">
    <citation type="submission" date="2018-05" db="EMBL/GenBank/DDBJ databases">
        <authorList>
            <person name="Lanie J.A."/>
            <person name="Ng W.-L."/>
            <person name="Kazmierczak K.M."/>
            <person name="Andrzejewski T.M."/>
            <person name="Davidsen T.M."/>
            <person name="Wayne K.J."/>
            <person name="Tettelin H."/>
            <person name="Glass J.I."/>
            <person name="Rusch D."/>
            <person name="Podicherti R."/>
            <person name="Tsui H.-C.T."/>
            <person name="Winkler M.E."/>
        </authorList>
    </citation>
    <scope>NUCLEOTIDE SEQUENCE</scope>
</reference>
<protein>
    <submittedName>
        <fullName evidence="1">Uncharacterized protein</fullName>
    </submittedName>
</protein>
<accession>A0A382LVJ2</accession>
<evidence type="ECO:0000313" key="1">
    <source>
        <dbReference type="EMBL" id="SVC40774.1"/>
    </source>
</evidence>
<sequence>MADAKLATFIEAGLLAGASRAELEQALVEAEWSREQIADGLRSIADVD</sequence>
<name>A0A382LVJ2_9ZZZZ</name>
<feature type="non-terminal residue" evidence="1">
    <location>
        <position position="48"/>
    </location>
</feature>
<proteinExistence type="predicted"/>
<dbReference type="EMBL" id="UINC01089567">
    <property type="protein sequence ID" value="SVC40774.1"/>
    <property type="molecule type" value="Genomic_DNA"/>
</dbReference>
<gene>
    <name evidence="1" type="ORF">METZ01_LOCUS293628</name>
</gene>
<dbReference type="AlphaFoldDB" id="A0A382LVJ2"/>